<name>A0ABS2G967_9FIRM</name>
<accession>A0ABS2G967</accession>
<dbReference type="RefSeq" id="WP_205133760.1">
    <property type="nucleotide sequence ID" value="NZ_JACSNT010000008.1"/>
</dbReference>
<dbReference type="EMBL" id="JACSNV010000009">
    <property type="protein sequence ID" value="MBM6878021.1"/>
    <property type="molecule type" value="Genomic_DNA"/>
</dbReference>
<evidence type="ECO:0000313" key="2">
    <source>
        <dbReference type="Proteomes" id="UP000729290"/>
    </source>
</evidence>
<keyword evidence="2" id="KW-1185">Reference proteome</keyword>
<evidence type="ECO:0008006" key="3">
    <source>
        <dbReference type="Google" id="ProtNLM"/>
    </source>
</evidence>
<protein>
    <recommendedName>
        <fullName evidence="3">YqzL family protein</fullName>
    </recommendedName>
</protein>
<reference evidence="1 2" key="1">
    <citation type="journal article" date="2021" name="Sci. Rep.">
        <title>The distribution of antibiotic resistance genes in chicken gut microbiota commensals.</title>
        <authorList>
            <person name="Juricova H."/>
            <person name="Matiasovicova J."/>
            <person name="Kubasova T."/>
            <person name="Cejkova D."/>
            <person name="Rychlik I."/>
        </authorList>
    </citation>
    <scope>NUCLEOTIDE SEQUENCE [LARGE SCALE GENOMIC DNA]</scope>
    <source>
        <strain evidence="1 2">An431b</strain>
    </source>
</reference>
<proteinExistence type="predicted"/>
<gene>
    <name evidence="1" type="ORF">H9X83_07590</name>
</gene>
<dbReference type="Proteomes" id="UP000729290">
    <property type="component" value="Unassembled WGS sequence"/>
</dbReference>
<sequence>MEKKQDQLWQNFRRTGQVGDYLRYCGAKKEEHNPRERIMDSSRYKRFY</sequence>
<evidence type="ECO:0000313" key="1">
    <source>
        <dbReference type="EMBL" id="MBM6878021.1"/>
    </source>
</evidence>
<comment type="caution">
    <text evidence="1">The sequence shown here is derived from an EMBL/GenBank/DDBJ whole genome shotgun (WGS) entry which is preliminary data.</text>
</comment>
<organism evidence="1 2">
    <name type="scientific">Anaerotignum lactatifermentans</name>
    <dbReference type="NCBI Taxonomy" id="160404"/>
    <lineage>
        <taxon>Bacteria</taxon>
        <taxon>Bacillati</taxon>
        <taxon>Bacillota</taxon>
        <taxon>Clostridia</taxon>
        <taxon>Lachnospirales</taxon>
        <taxon>Anaerotignaceae</taxon>
        <taxon>Anaerotignum</taxon>
    </lineage>
</organism>